<dbReference type="RefSeq" id="WP_147645347.1">
    <property type="nucleotide sequence ID" value="NZ_CABKVG010000007.1"/>
</dbReference>
<sequence length="479" mass="56827">MDNFLHSCRNNKLSKLNDFYHEYFYLYMQSGLNKIFEESNLIGSNTLKDRQVILEKLRLRNRGLNFYCMLAITIFHQWALMRIWLRVDFEEKRRLGFINKIENDLKLNNIDSNDDTSVKEYLYANSVSFVEYKEKKAQHFEKDFIDQEGYLPPPFTAELVNLTNGFNMSWDELMIFLSDTFLDHKWSPVFDILNQLNHEYSILLKRLTQYYKQSAKQEDEDESNLNTEVNYQLSQQNQEYRIINKAIARYGKRLLKQSSTETYFQRVNSLHIQKLNKISQISEYVESSAALILQTTGRAYVSSVTLWFQCKELCRQKIIVKNLVDDFFKILKKAYKNHKLYYVRQIFYDAIMGLQITILFISEFDMSTQVDEVIDSQDEPKTISLNSNVMADLWREFCELLPYSDKTILTQSHQFNFNQFKNCYELCSYKFSLLNLNLKDYCLFAFGKAGFLDIDLPLIKPFSKGKIHAKRATKASYYS</sequence>
<dbReference type="EMBL" id="CP091511">
    <property type="protein sequence ID" value="UOO89782.1"/>
    <property type="molecule type" value="Genomic_DNA"/>
</dbReference>
<proteinExistence type="predicted"/>
<keyword evidence="1" id="KW-1133">Transmembrane helix</keyword>
<feature type="transmembrane region" description="Helical" evidence="1">
    <location>
        <begin position="64"/>
        <end position="85"/>
    </location>
</feature>
<keyword evidence="1" id="KW-0812">Transmembrane</keyword>
<gene>
    <name evidence="2" type="ORF">LVJ82_01985</name>
</gene>
<protein>
    <submittedName>
        <fullName evidence="2">Uncharacterized protein</fullName>
    </submittedName>
</protein>
<evidence type="ECO:0000256" key="1">
    <source>
        <dbReference type="SAM" id="Phobius"/>
    </source>
</evidence>
<evidence type="ECO:0000313" key="3">
    <source>
        <dbReference type="Proteomes" id="UP000832011"/>
    </source>
</evidence>
<keyword evidence="3" id="KW-1185">Reference proteome</keyword>
<accession>A0ABY4E1X6</accession>
<keyword evidence="1" id="KW-0472">Membrane</keyword>
<organism evidence="2 3">
    <name type="scientific">Vitreoscilla massiliensis</name>
    <dbReference type="NCBI Taxonomy" id="1689272"/>
    <lineage>
        <taxon>Bacteria</taxon>
        <taxon>Pseudomonadati</taxon>
        <taxon>Pseudomonadota</taxon>
        <taxon>Betaproteobacteria</taxon>
        <taxon>Neisseriales</taxon>
        <taxon>Neisseriaceae</taxon>
        <taxon>Vitreoscilla</taxon>
    </lineage>
</organism>
<reference evidence="2 3" key="1">
    <citation type="journal article" date="2022" name="Res Sq">
        <title>Evolution of multicellular longitudinally dividing oral cavity symbionts (Neisseriaceae).</title>
        <authorList>
            <person name="Nyongesa S."/>
            <person name="Weber P."/>
            <person name="Bernet E."/>
            <person name="Pullido F."/>
            <person name="Nieckarz M."/>
            <person name="Delaby M."/>
            <person name="Nieves C."/>
            <person name="Viehboeck T."/>
            <person name="Krause N."/>
            <person name="Rivera-Millot A."/>
            <person name="Nakamura A."/>
            <person name="Vischer N."/>
            <person name="VanNieuwenhze M."/>
            <person name="Brun Y."/>
            <person name="Cava F."/>
            <person name="Bulgheresi S."/>
            <person name="Veyrier F."/>
        </authorList>
    </citation>
    <scope>NUCLEOTIDE SEQUENCE [LARGE SCALE GENOMIC DNA]</scope>
    <source>
        <strain evidence="2 3">SN4</strain>
    </source>
</reference>
<dbReference type="Proteomes" id="UP000832011">
    <property type="component" value="Chromosome"/>
</dbReference>
<evidence type="ECO:0000313" key="2">
    <source>
        <dbReference type="EMBL" id="UOO89782.1"/>
    </source>
</evidence>
<name>A0ABY4E1X6_9NEIS</name>